<proteinExistence type="predicted"/>
<accession>A0A8E1RIC5</accession>
<dbReference type="InterPro" id="IPR000835">
    <property type="entry name" value="HTH_MarR-typ"/>
</dbReference>
<dbReference type="AlphaFoldDB" id="A0A8E1RIC5"/>
<feature type="domain" description="HTH marR-type" evidence="4">
    <location>
        <begin position="17"/>
        <end position="155"/>
    </location>
</feature>
<dbReference type="Gene3D" id="1.10.10.10">
    <property type="entry name" value="Winged helix-like DNA-binding domain superfamily/Winged helix DNA-binding domain"/>
    <property type="match status" value="1"/>
</dbReference>
<reference evidence="5 6" key="1">
    <citation type="journal article" date="2015" name="Genome Announc.">
        <title>Expanding the biotechnology potential of lactobacilli through comparative genomics of 213 strains and associated genera.</title>
        <authorList>
            <person name="Sun Z."/>
            <person name="Harris H.M."/>
            <person name="McCann A."/>
            <person name="Guo C."/>
            <person name="Argimon S."/>
            <person name="Zhang W."/>
            <person name="Yang X."/>
            <person name="Jeffery I.B."/>
            <person name="Cooney J.C."/>
            <person name="Kagawa T.F."/>
            <person name="Liu W."/>
            <person name="Song Y."/>
            <person name="Salvetti E."/>
            <person name="Wrobel A."/>
            <person name="Rasinkangas P."/>
            <person name="Parkhill J."/>
            <person name="Rea M.C."/>
            <person name="O'Sullivan O."/>
            <person name="Ritari J."/>
            <person name="Douillard F.P."/>
            <person name="Paul Ross R."/>
            <person name="Yang R."/>
            <person name="Briner A.E."/>
            <person name="Felis G.E."/>
            <person name="de Vos W.M."/>
            <person name="Barrangou R."/>
            <person name="Klaenhammer T.R."/>
            <person name="Caufield P.W."/>
            <person name="Cui Y."/>
            <person name="Zhang H."/>
            <person name="O'Toole P.W."/>
        </authorList>
    </citation>
    <scope>NUCLEOTIDE SEQUENCE [LARGE SCALE GENOMIC DNA]</scope>
    <source>
        <strain evidence="5 6">DSM 20587</strain>
    </source>
</reference>
<dbReference type="GO" id="GO:0003677">
    <property type="term" value="F:DNA binding"/>
    <property type="evidence" value="ECO:0007669"/>
    <property type="project" value="UniProtKB-KW"/>
</dbReference>
<evidence type="ECO:0000256" key="2">
    <source>
        <dbReference type="ARBA" id="ARBA00023125"/>
    </source>
</evidence>
<sequence length="159" mass="19071">MIKNEISSKWNYEVHMADQIGIMLKNLNNDLQRYSDREAKKMGITQVQMSIIDFIYRDEESRELYQTDVEREFNIQKSSATTLLQLMEKKDLIVRSPSNHDSRYKMILLTPKARHFAKRIRAFYDHNENDLRQVLGDDVDSFIKNLRLLRDDMRNRLKD</sequence>
<name>A0A8E1RIC5_LENKE</name>
<dbReference type="InterPro" id="IPR036390">
    <property type="entry name" value="WH_DNA-bd_sf"/>
</dbReference>
<dbReference type="InterPro" id="IPR036388">
    <property type="entry name" value="WH-like_DNA-bd_sf"/>
</dbReference>
<dbReference type="Pfam" id="PF12802">
    <property type="entry name" value="MarR_2"/>
    <property type="match status" value="1"/>
</dbReference>
<dbReference type="PROSITE" id="PS50995">
    <property type="entry name" value="HTH_MARR_2"/>
    <property type="match status" value="1"/>
</dbReference>
<evidence type="ECO:0000256" key="3">
    <source>
        <dbReference type="ARBA" id="ARBA00023163"/>
    </source>
</evidence>
<organism evidence="5 6">
    <name type="scientific">Lentilactobacillus kefiri DSM 20587 = JCM 5818</name>
    <dbReference type="NCBI Taxonomy" id="1423764"/>
    <lineage>
        <taxon>Bacteria</taxon>
        <taxon>Bacillati</taxon>
        <taxon>Bacillota</taxon>
        <taxon>Bacilli</taxon>
        <taxon>Lactobacillales</taxon>
        <taxon>Lactobacillaceae</taxon>
        <taxon>Lentilactobacillus</taxon>
    </lineage>
</organism>
<evidence type="ECO:0000313" key="6">
    <source>
        <dbReference type="Proteomes" id="UP000051164"/>
    </source>
</evidence>
<dbReference type="Proteomes" id="UP000051164">
    <property type="component" value="Unassembled WGS sequence"/>
</dbReference>
<evidence type="ECO:0000259" key="4">
    <source>
        <dbReference type="PROSITE" id="PS50995"/>
    </source>
</evidence>
<dbReference type="PANTHER" id="PTHR42756">
    <property type="entry name" value="TRANSCRIPTIONAL REGULATOR, MARR"/>
    <property type="match status" value="1"/>
</dbReference>
<dbReference type="EMBL" id="AYYV01000048">
    <property type="protein sequence ID" value="KRM51453.1"/>
    <property type="molecule type" value="Genomic_DNA"/>
</dbReference>
<dbReference type="SMART" id="SM00347">
    <property type="entry name" value="HTH_MARR"/>
    <property type="match status" value="1"/>
</dbReference>
<keyword evidence="2" id="KW-0238">DNA-binding</keyword>
<dbReference type="SUPFAM" id="SSF46785">
    <property type="entry name" value="Winged helix' DNA-binding domain"/>
    <property type="match status" value="1"/>
</dbReference>
<evidence type="ECO:0000256" key="1">
    <source>
        <dbReference type="ARBA" id="ARBA00023015"/>
    </source>
</evidence>
<keyword evidence="3" id="KW-0804">Transcription</keyword>
<evidence type="ECO:0000313" key="5">
    <source>
        <dbReference type="EMBL" id="KRM51453.1"/>
    </source>
</evidence>
<dbReference type="PANTHER" id="PTHR42756:SF1">
    <property type="entry name" value="TRANSCRIPTIONAL REPRESSOR OF EMRAB OPERON"/>
    <property type="match status" value="1"/>
</dbReference>
<gene>
    <name evidence="5" type="ORF">FC95_GL001519</name>
</gene>
<dbReference type="GO" id="GO:0003700">
    <property type="term" value="F:DNA-binding transcription factor activity"/>
    <property type="evidence" value="ECO:0007669"/>
    <property type="project" value="InterPro"/>
</dbReference>
<protein>
    <submittedName>
        <fullName evidence="5">MarR family transcriptional regulator</fullName>
    </submittedName>
</protein>
<comment type="caution">
    <text evidence="5">The sequence shown here is derived from an EMBL/GenBank/DDBJ whole genome shotgun (WGS) entry which is preliminary data.</text>
</comment>
<keyword evidence="1" id="KW-0805">Transcription regulation</keyword>